<dbReference type="InterPro" id="IPR002508">
    <property type="entry name" value="MurNAc-LAA_cat"/>
</dbReference>
<accession>A0A6N7XFM4</accession>
<feature type="compositionally biased region" description="Polar residues" evidence="2">
    <location>
        <begin position="96"/>
        <end position="110"/>
    </location>
</feature>
<dbReference type="RefSeq" id="WP_154537799.1">
    <property type="nucleotide sequence ID" value="NZ_VUNE01000002.1"/>
</dbReference>
<sequence length="283" mass="31485">MITKYLRGFFIALTICISIIGLFGCSKNESSKQSSEIKTTDINKNKKSKDKNENGDIVKNDGDKPSENSITRVKHVVVIDAGHQQYPINEHESIGPGSSETKPKLSSGTSGITTGINEYQLTLDVSLKLKDEFNSRGYEVVMIRENNDCPLSNKERAEIANKYDGVFLRIHANSDQNSSTRGMLTLAPRADNQFMTSENINESQRLSKNVLDSMVLETGAKNRGVIDTNSMTGINWCKIPVTIVEMGFMSNPEEDLLMQNNEYQQKIVKGIANGVDKFFDESN</sequence>
<dbReference type="CDD" id="cd02696">
    <property type="entry name" value="MurNAc-LAA"/>
    <property type="match status" value="1"/>
</dbReference>
<organism evidence="5 6">
    <name type="scientific">Peptostreptococcus porci</name>
    <dbReference type="NCBI Taxonomy" id="2652282"/>
    <lineage>
        <taxon>Bacteria</taxon>
        <taxon>Bacillati</taxon>
        <taxon>Bacillota</taxon>
        <taxon>Clostridia</taxon>
        <taxon>Peptostreptococcales</taxon>
        <taxon>Peptostreptococcaceae</taxon>
        <taxon>Peptostreptococcus</taxon>
    </lineage>
</organism>
<protein>
    <submittedName>
        <fullName evidence="5">N-acetylmuramoyl-L-alanine amidase</fullName>
    </submittedName>
</protein>
<evidence type="ECO:0000256" key="2">
    <source>
        <dbReference type="SAM" id="MobiDB-lite"/>
    </source>
</evidence>
<dbReference type="Gene3D" id="3.40.630.40">
    <property type="entry name" value="Zn-dependent exopeptidases"/>
    <property type="match status" value="1"/>
</dbReference>
<name>A0A6N7XFM4_9FIRM</name>
<dbReference type="GO" id="GO:0009253">
    <property type="term" value="P:peptidoglycan catabolic process"/>
    <property type="evidence" value="ECO:0007669"/>
    <property type="project" value="InterPro"/>
</dbReference>
<evidence type="ECO:0000256" key="3">
    <source>
        <dbReference type="SAM" id="Phobius"/>
    </source>
</evidence>
<keyword evidence="3" id="KW-1133">Transmembrane helix</keyword>
<dbReference type="PANTHER" id="PTHR30404:SF0">
    <property type="entry name" value="N-ACETYLMURAMOYL-L-ALANINE AMIDASE AMIC"/>
    <property type="match status" value="1"/>
</dbReference>
<dbReference type="AlphaFoldDB" id="A0A6N7XFM4"/>
<feature type="transmembrane region" description="Helical" evidence="3">
    <location>
        <begin position="6"/>
        <end position="25"/>
    </location>
</feature>
<feature type="region of interest" description="Disordered" evidence="2">
    <location>
        <begin position="33"/>
        <end position="69"/>
    </location>
</feature>
<evidence type="ECO:0000259" key="4">
    <source>
        <dbReference type="SMART" id="SM00646"/>
    </source>
</evidence>
<keyword evidence="3" id="KW-0812">Transmembrane</keyword>
<dbReference type="InterPro" id="IPR050695">
    <property type="entry name" value="N-acetylmuramoyl_amidase_3"/>
</dbReference>
<reference evidence="5 6" key="1">
    <citation type="submission" date="2019-08" db="EMBL/GenBank/DDBJ databases">
        <title>In-depth cultivation of the pig gut microbiome towards novel bacterial diversity and tailored functional studies.</title>
        <authorList>
            <person name="Wylensek D."/>
            <person name="Hitch T.C.A."/>
            <person name="Clavel T."/>
        </authorList>
    </citation>
    <scope>NUCLEOTIDE SEQUENCE [LARGE SCALE GENOMIC DNA]</scope>
    <source>
        <strain evidence="5 6">WCA-SAB-591-4A-A</strain>
    </source>
</reference>
<keyword evidence="3" id="KW-0472">Membrane</keyword>
<dbReference type="GO" id="GO:0008745">
    <property type="term" value="F:N-acetylmuramoyl-L-alanine amidase activity"/>
    <property type="evidence" value="ECO:0007669"/>
    <property type="project" value="InterPro"/>
</dbReference>
<dbReference type="SMART" id="SM00646">
    <property type="entry name" value="Ami_3"/>
    <property type="match status" value="1"/>
</dbReference>
<dbReference type="PROSITE" id="PS51257">
    <property type="entry name" value="PROKAR_LIPOPROTEIN"/>
    <property type="match status" value="1"/>
</dbReference>
<evidence type="ECO:0000313" key="5">
    <source>
        <dbReference type="EMBL" id="MST62413.1"/>
    </source>
</evidence>
<dbReference type="GO" id="GO:0030288">
    <property type="term" value="C:outer membrane-bounded periplasmic space"/>
    <property type="evidence" value="ECO:0007669"/>
    <property type="project" value="TreeGrafter"/>
</dbReference>
<dbReference type="SUPFAM" id="SSF53187">
    <property type="entry name" value="Zn-dependent exopeptidases"/>
    <property type="match status" value="1"/>
</dbReference>
<comment type="caution">
    <text evidence="5">The sequence shown here is derived from an EMBL/GenBank/DDBJ whole genome shotgun (WGS) entry which is preliminary data.</text>
</comment>
<feature type="compositionally biased region" description="Basic and acidic residues" evidence="2">
    <location>
        <begin position="38"/>
        <end position="66"/>
    </location>
</feature>
<evidence type="ECO:0000313" key="6">
    <source>
        <dbReference type="Proteomes" id="UP000440713"/>
    </source>
</evidence>
<dbReference type="PANTHER" id="PTHR30404">
    <property type="entry name" value="N-ACETYLMURAMOYL-L-ALANINE AMIDASE"/>
    <property type="match status" value="1"/>
</dbReference>
<gene>
    <name evidence="5" type="ORF">FYJ71_05410</name>
</gene>
<feature type="domain" description="MurNAc-LAA" evidence="4">
    <location>
        <begin position="157"/>
        <end position="276"/>
    </location>
</feature>
<feature type="region of interest" description="Disordered" evidence="2">
    <location>
        <begin position="88"/>
        <end position="110"/>
    </location>
</feature>
<keyword evidence="6" id="KW-1185">Reference proteome</keyword>
<proteinExistence type="predicted"/>
<keyword evidence="1" id="KW-0378">Hydrolase</keyword>
<evidence type="ECO:0000256" key="1">
    <source>
        <dbReference type="ARBA" id="ARBA00022801"/>
    </source>
</evidence>
<dbReference type="EMBL" id="VUNE01000002">
    <property type="protein sequence ID" value="MST62413.1"/>
    <property type="molecule type" value="Genomic_DNA"/>
</dbReference>
<dbReference type="Pfam" id="PF01520">
    <property type="entry name" value="Amidase_3"/>
    <property type="match status" value="1"/>
</dbReference>
<dbReference type="Proteomes" id="UP000440713">
    <property type="component" value="Unassembled WGS sequence"/>
</dbReference>